<keyword evidence="7 14" id="KW-0547">Nucleotide-binding</keyword>
<dbReference type="Pfam" id="PF06574">
    <property type="entry name" value="FAD_syn"/>
    <property type="match status" value="1"/>
</dbReference>
<comment type="pathway">
    <text evidence="1 14">Cofactor biosynthesis; FAD biosynthesis; FAD from FMN: step 1/1.</text>
</comment>
<evidence type="ECO:0000256" key="11">
    <source>
        <dbReference type="ARBA" id="ARBA00023268"/>
    </source>
</evidence>
<dbReference type="UniPathway" id="UPA00277">
    <property type="reaction ID" value="UER00407"/>
</dbReference>
<dbReference type="PIRSF" id="PIRSF004491">
    <property type="entry name" value="FAD_Synth"/>
    <property type="match status" value="1"/>
</dbReference>
<dbReference type="GO" id="GO:0006747">
    <property type="term" value="P:FAD biosynthetic process"/>
    <property type="evidence" value="ECO:0007669"/>
    <property type="project" value="UniProtKB-UniRule"/>
</dbReference>
<evidence type="ECO:0000256" key="2">
    <source>
        <dbReference type="ARBA" id="ARBA00005201"/>
    </source>
</evidence>
<keyword evidence="11" id="KW-0511">Multifunctional enzyme</keyword>
<dbReference type="Gene3D" id="2.40.30.30">
    <property type="entry name" value="Riboflavin kinase-like"/>
    <property type="match status" value="1"/>
</dbReference>
<comment type="similarity">
    <text evidence="14">Belongs to the ribF family.</text>
</comment>
<evidence type="ECO:0000259" key="15">
    <source>
        <dbReference type="SMART" id="SM00904"/>
    </source>
</evidence>
<keyword evidence="8 14" id="KW-0418">Kinase</keyword>
<dbReference type="CDD" id="cd02064">
    <property type="entry name" value="FAD_synthetase_N"/>
    <property type="match status" value="1"/>
</dbReference>
<organism evidence="16 17">
    <name type="scientific">candidate division TA06 bacterium</name>
    <dbReference type="NCBI Taxonomy" id="2250710"/>
    <lineage>
        <taxon>Bacteria</taxon>
        <taxon>Bacteria division TA06</taxon>
    </lineage>
</organism>
<dbReference type="GO" id="GO:0009231">
    <property type="term" value="P:riboflavin biosynthetic process"/>
    <property type="evidence" value="ECO:0007669"/>
    <property type="project" value="InterPro"/>
</dbReference>
<dbReference type="EC" id="2.7.1.26" evidence="14"/>
<evidence type="ECO:0000256" key="6">
    <source>
        <dbReference type="ARBA" id="ARBA00022695"/>
    </source>
</evidence>
<gene>
    <name evidence="16" type="ORF">E3J62_11270</name>
</gene>
<dbReference type="GO" id="GO:0008531">
    <property type="term" value="F:riboflavin kinase activity"/>
    <property type="evidence" value="ECO:0007669"/>
    <property type="project" value="UniProtKB-UniRule"/>
</dbReference>
<dbReference type="GO" id="GO:0005524">
    <property type="term" value="F:ATP binding"/>
    <property type="evidence" value="ECO:0007669"/>
    <property type="project" value="UniProtKB-UniRule"/>
</dbReference>
<dbReference type="FunFam" id="3.40.50.620:FF:000021">
    <property type="entry name" value="Riboflavin biosynthesis protein"/>
    <property type="match status" value="1"/>
</dbReference>
<evidence type="ECO:0000313" key="17">
    <source>
        <dbReference type="Proteomes" id="UP000315525"/>
    </source>
</evidence>
<evidence type="ECO:0000256" key="14">
    <source>
        <dbReference type="PIRNR" id="PIRNR004491"/>
    </source>
</evidence>
<protein>
    <recommendedName>
        <fullName evidence="14">Riboflavin biosynthesis protein</fullName>
    </recommendedName>
    <domain>
        <recommendedName>
            <fullName evidence="14">Riboflavin kinase</fullName>
            <ecNumber evidence="14">2.7.1.26</ecNumber>
        </recommendedName>
        <alternativeName>
            <fullName evidence="14">Flavokinase</fullName>
        </alternativeName>
    </domain>
    <domain>
        <recommendedName>
            <fullName evidence="14">FMN adenylyltransferase</fullName>
            <ecNumber evidence="14">2.7.7.2</ecNumber>
        </recommendedName>
        <alternativeName>
            <fullName evidence="14">FAD pyrophosphorylase</fullName>
        </alternativeName>
        <alternativeName>
            <fullName evidence="14">FAD synthase</fullName>
        </alternativeName>
    </domain>
</protein>
<dbReference type="Gene3D" id="3.40.50.620">
    <property type="entry name" value="HUPs"/>
    <property type="match status" value="1"/>
</dbReference>
<keyword evidence="9 14" id="KW-0274">FAD</keyword>
<evidence type="ECO:0000256" key="13">
    <source>
        <dbReference type="ARBA" id="ARBA00049494"/>
    </source>
</evidence>
<evidence type="ECO:0000256" key="10">
    <source>
        <dbReference type="ARBA" id="ARBA00022840"/>
    </source>
</evidence>
<dbReference type="InterPro" id="IPR015864">
    <property type="entry name" value="FAD_synthase"/>
</dbReference>
<comment type="catalytic activity">
    <reaction evidence="13 14">
        <text>FMN + ATP + H(+) = FAD + diphosphate</text>
        <dbReference type="Rhea" id="RHEA:17237"/>
        <dbReference type="ChEBI" id="CHEBI:15378"/>
        <dbReference type="ChEBI" id="CHEBI:30616"/>
        <dbReference type="ChEBI" id="CHEBI:33019"/>
        <dbReference type="ChEBI" id="CHEBI:57692"/>
        <dbReference type="ChEBI" id="CHEBI:58210"/>
        <dbReference type="EC" id="2.7.7.2"/>
    </reaction>
</comment>
<dbReference type="UniPathway" id="UPA00276">
    <property type="reaction ID" value="UER00406"/>
</dbReference>
<dbReference type="PANTHER" id="PTHR22749:SF6">
    <property type="entry name" value="RIBOFLAVIN KINASE"/>
    <property type="match status" value="1"/>
</dbReference>
<dbReference type="EMBL" id="SOJN01000138">
    <property type="protein sequence ID" value="TET44101.1"/>
    <property type="molecule type" value="Genomic_DNA"/>
</dbReference>
<evidence type="ECO:0000256" key="9">
    <source>
        <dbReference type="ARBA" id="ARBA00022827"/>
    </source>
</evidence>
<dbReference type="NCBIfam" id="NF004160">
    <property type="entry name" value="PRK05627.1-3"/>
    <property type="match status" value="1"/>
</dbReference>
<accession>A0A523UP69</accession>
<dbReference type="SMART" id="SM00904">
    <property type="entry name" value="Flavokinase"/>
    <property type="match status" value="1"/>
</dbReference>
<comment type="pathway">
    <text evidence="2 14">Cofactor biosynthesis; FMN biosynthesis; FMN from riboflavin (ATP route): step 1/1.</text>
</comment>
<keyword evidence="4 14" id="KW-0288">FMN</keyword>
<dbReference type="InterPro" id="IPR015865">
    <property type="entry name" value="Riboflavin_kinase_bac/euk"/>
</dbReference>
<dbReference type="SUPFAM" id="SSF52374">
    <property type="entry name" value="Nucleotidylyl transferase"/>
    <property type="match status" value="1"/>
</dbReference>
<feature type="domain" description="Riboflavin kinase" evidence="15">
    <location>
        <begin position="183"/>
        <end position="308"/>
    </location>
</feature>
<dbReference type="InterPro" id="IPR002606">
    <property type="entry name" value="Riboflavin_kinase_bac"/>
</dbReference>
<evidence type="ECO:0000313" key="16">
    <source>
        <dbReference type="EMBL" id="TET44101.1"/>
    </source>
</evidence>
<name>A0A523UP69_UNCT6</name>
<evidence type="ECO:0000256" key="12">
    <source>
        <dbReference type="ARBA" id="ARBA00047880"/>
    </source>
</evidence>
<proteinExistence type="inferred from homology"/>
<keyword evidence="6 14" id="KW-0548">Nucleotidyltransferase</keyword>
<dbReference type="AlphaFoldDB" id="A0A523UP69"/>
<dbReference type="InterPro" id="IPR023465">
    <property type="entry name" value="Riboflavin_kinase_dom_sf"/>
</dbReference>
<sequence length="316" mass="35321">MKIYREIKNLGRVVPGLVATVGTFDGVHLGHRKIIGRLLERAKKRGVPSALVTFEPHPKAVVDGSTKPFVLTTVEEKARIVEETGVEFMIAVQFDKSFANIKPKDFITQFLSEGLKVREIVVGYDHHFGFHRRGDISLLRDEGKRLGFDIDVVPPALLDGLPISSTRIRRILMEGDVPLANKMLGRPYSLCGKVVEGVSRGGKLGFKTANVLLSSERKLLPGDGVYAVMALVDGKLHQAVMNIGCVPTFKQKERSLEVHIIGFAEDIYGKEITVRFHRRIREEIEFESEKALAAQIEKDLQESKKALSKISRRDKE</sequence>
<dbReference type="GO" id="GO:0009398">
    <property type="term" value="P:FMN biosynthetic process"/>
    <property type="evidence" value="ECO:0007669"/>
    <property type="project" value="UniProtKB-UniRule"/>
</dbReference>
<evidence type="ECO:0000256" key="4">
    <source>
        <dbReference type="ARBA" id="ARBA00022643"/>
    </source>
</evidence>
<dbReference type="GO" id="GO:0003919">
    <property type="term" value="F:FMN adenylyltransferase activity"/>
    <property type="evidence" value="ECO:0007669"/>
    <property type="project" value="UniProtKB-UniRule"/>
</dbReference>
<keyword evidence="10 14" id="KW-0067">ATP-binding</keyword>
<reference evidence="16 17" key="1">
    <citation type="submission" date="2019-03" db="EMBL/GenBank/DDBJ databases">
        <title>Metabolic potential of uncultured bacteria and archaea associated with petroleum seepage in deep-sea sediments.</title>
        <authorList>
            <person name="Dong X."/>
            <person name="Hubert C."/>
        </authorList>
    </citation>
    <scope>NUCLEOTIDE SEQUENCE [LARGE SCALE GENOMIC DNA]</scope>
    <source>
        <strain evidence="16">E44_bin18</strain>
    </source>
</reference>
<dbReference type="SUPFAM" id="SSF82114">
    <property type="entry name" value="Riboflavin kinase-like"/>
    <property type="match status" value="1"/>
</dbReference>
<dbReference type="NCBIfam" id="NF004162">
    <property type="entry name" value="PRK05627.1-5"/>
    <property type="match status" value="1"/>
</dbReference>
<dbReference type="NCBIfam" id="TIGR00083">
    <property type="entry name" value="ribF"/>
    <property type="match status" value="1"/>
</dbReference>
<evidence type="ECO:0000256" key="8">
    <source>
        <dbReference type="ARBA" id="ARBA00022777"/>
    </source>
</evidence>
<dbReference type="Proteomes" id="UP000315525">
    <property type="component" value="Unassembled WGS sequence"/>
</dbReference>
<evidence type="ECO:0000256" key="5">
    <source>
        <dbReference type="ARBA" id="ARBA00022679"/>
    </source>
</evidence>
<keyword evidence="5 14" id="KW-0808">Transferase</keyword>
<evidence type="ECO:0000256" key="3">
    <source>
        <dbReference type="ARBA" id="ARBA00022630"/>
    </source>
</evidence>
<keyword evidence="3 14" id="KW-0285">Flavoprotein</keyword>
<evidence type="ECO:0000256" key="7">
    <source>
        <dbReference type="ARBA" id="ARBA00022741"/>
    </source>
</evidence>
<dbReference type="Pfam" id="PF01687">
    <property type="entry name" value="Flavokinase"/>
    <property type="match status" value="1"/>
</dbReference>
<comment type="catalytic activity">
    <reaction evidence="12 14">
        <text>riboflavin + ATP = FMN + ADP + H(+)</text>
        <dbReference type="Rhea" id="RHEA:14357"/>
        <dbReference type="ChEBI" id="CHEBI:15378"/>
        <dbReference type="ChEBI" id="CHEBI:30616"/>
        <dbReference type="ChEBI" id="CHEBI:57986"/>
        <dbReference type="ChEBI" id="CHEBI:58210"/>
        <dbReference type="ChEBI" id="CHEBI:456216"/>
        <dbReference type="EC" id="2.7.1.26"/>
    </reaction>
</comment>
<evidence type="ECO:0000256" key="1">
    <source>
        <dbReference type="ARBA" id="ARBA00004726"/>
    </source>
</evidence>
<dbReference type="EC" id="2.7.7.2" evidence="14"/>
<dbReference type="InterPro" id="IPR014729">
    <property type="entry name" value="Rossmann-like_a/b/a_fold"/>
</dbReference>
<comment type="caution">
    <text evidence="16">The sequence shown here is derived from an EMBL/GenBank/DDBJ whole genome shotgun (WGS) entry which is preliminary data.</text>
</comment>
<dbReference type="InterPro" id="IPR023468">
    <property type="entry name" value="Riboflavin_kinase"/>
</dbReference>
<dbReference type="PANTHER" id="PTHR22749">
    <property type="entry name" value="RIBOFLAVIN KINASE/FMN ADENYLYLTRANSFERASE"/>
    <property type="match status" value="1"/>
</dbReference>